<dbReference type="GO" id="GO:0000462">
    <property type="term" value="P:maturation of SSU-rRNA from tricistronic rRNA transcript (SSU-rRNA, 5.8S rRNA, LSU-rRNA)"/>
    <property type="evidence" value="ECO:0007669"/>
    <property type="project" value="TreeGrafter"/>
</dbReference>
<keyword evidence="3" id="KW-1185">Reference proteome</keyword>
<dbReference type="Pfam" id="PF04950">
    <property type="entry name" value="RIBIOP_C"/>
    <property type="match status" value="1"/>
</dbReference>
<dbReference type="EMBL" id="QLLG01000318">
    <property type="protein sequence ID" value="RMX64349.1"/>
    <property type="molecule type" value="Genomic_DNA"/>
</dbReference>
<dbReference type="InterPro" id="IPR039761">
    <property type="entry name" value="Bms1/Tsr1"/>
</dbReference>
<dbReference type="SMART" id="SM01362">
    <property type="entry name" value="DUF663"/>
    <property type="match status" value="1"/>
</dbReference>
<evidence type="ECO:0000313" key="3">
    <source>
        <dbReference type="Proteomes" id="UP000282087"/>
    </source>
</evidence>
<gene>
    <name evidence="2" type="ORF">DD238_002589</name>
</gene>
<dbReference type="PANTHER" id="PTHR12858:SF1">
    <property type="entry name" value="PRE-RRNA-PROCESSING PROTEIN TSR1 HOMOLOG"/>
    <property type="match status" value="1"/>
</dbReference>
<evidence type="ECO:0000313" key="2">
    <source>
        <dbReference type="EMBL" id="RMX64349.1"/>
    </source>
</evidence>
<dbReference type="PANTHER" id="PTHR12858">
    <property type="entry name" value="RIBOSOME BIOGENESIS PROTEIN"/>
    <property type="match status" value="1"/>
</dbReference>
<dbReference type="Proteomes" id="UP000282087">
    <property type="component" value="Unassembled WGS sequence"/>
</dbReference>
<dbReference type="GO" id="GO:0003924">
    <property type="term" value="F:GTPase activity"/>
    <property type="evidence" value="ECO:0007669"/>
    <property type="project" value="TreeGrafter"/>
</dbReference>
<dbReference type="STRING" id="542832.A0A3M6VCH4"/>
<dbReference type="GO" id="GO:0030688">
    <property type="term" value="C:preribosome, small subunit precursor"/>
    <property type="evidence" value="ECO:0007669"/>
    <property type="project" value="TreeGrafter"/>
</dbReference>
<protein>
    <recommendedName>
        <fullName evidence="1">Ribosome biogenesis protein BMS1/TSR1 C-terminal domain-containing protein</fullName>
    </recommendedName>
</protein>
<dbReference type="VEuPathDB" id="FungiDB:DD237_003531"/>
<accession>A0A3M6VCH4</accession>
<reference evidence="2 3" key="1">
    <citation type="submission" date="2018-06" db="EMBL/GenBank/DDBJ databases">
        <title>Comparative genomics of downy mildews reveals potential adaptations to biotrophy.</title>
        <authorList>
            <person name="Fletcher K."/>
            <person name="Klosterman S.J."/>
            <person name="Derevnina L."/>
            <person name="Martin F."/>
            <person name="Koike S."/>
            <person name="Reyes Chin-Wo S."/>
            <person name="Mou B."/>
            <person name="Michelmore R."/>
        </authorList>
    </citation>
    <scope>NUCLEOTIDE SEQUENCE [LARGE SCALE GENOMIC DNA]</scope>
    <source>
        <strain evidence="2 3">R14</strain>
    </source>
</reference>
<organism evidence="2 3">
    <name type="scientific">Peronospora effusa</name>
    <dbReference type="NCBI Taxonomy" id="542832"/>
    <lineage>
        <taxon>Eukaryota</taxon>
        <taxon>Sar</taxon>
        <taxon>Stramenopiles</taxon>
        <taxon>Oomycota</taxon>
        <taxon>Peronosporomycetes</taxon>
        <taxon>Peronosporales</taxon>
        <taxon>Peronosporaceae</taxon>
        <taxon>Peronospora</taxon>
    </lineage>
</organism>
<dbReference type="InterPro" id="IPR007034">
    <property type="entry name" value="BMS1_TSR1_C"/>
</dbReference>
<proteinExistence type="predicted"/>
<dbReference type="GO" id="GO:0000479">
    <property type="term" value="P:endonucleolytic cleavage of tricistronic rRNA transcript (SSU-rRNA, 5.8S rRNA, LSU-rRNA)"/>
    <property type="evidence" value="ECO:0007669"/>
    <property type="project" value="TreeGrafter"/>
</dbReference>
<evidence type="ECO:0000259" key="1">
    <source>
        <dbReference type="SMART" id="SM01362"/>
    </source>
</evidence>
<sequence>MGALLKHENRLSVLNFSVQRASSFGGETLKSLKRSYLSTADSGDLQANPFSVIKRFLPLSGWSVDTVYGPVTFQPASLLLFKHNGQLVASGTLKNVKPDCVVLKRVIITGTPVKVKKRKGVIRYMFHSPEDIRWLKPVELATKHGLTGHIKESLGTHGDFKAVFNKPIQQHDVVCLHLYKRVYPKFPIMNPLSN</sequence>
<name>A0A3M6VCH4_9STRA</name>
<dbReference type="GO" id="GO:0005525">
    <property type="term" value="F:GTP binding"/>
    <property type="evidence" value="ECO:0007669"/>
    <property type="project" value="TreeGrafter"/>
</dbReference>
<dbReference type="GO" id="GO:0034511">
    <property type="term" value="F:U3 snoRNA binding"/>
    <property type="evidence" value="ECO:0007669"/>
    <property type="project" value="TreeGrafter"/>
</dbReference>
<comment type="caution">
    <text evidence="2">The sequence shown here is derived from an EMBL/GenBank/DDBJ whole genome shotgun (WGS) entry which is preliminary data.</text>
</comment>
<dbReference type="AlphaFoldDB" id="A0A3M6VCH4"/>
<feature type="domain" description="Ribosome biogenesis protein BMS1/TSR1 C-terminal" evidence="1">
    <location>
        <begin position="1"/>
        <end position="182"/>
    </location>
</feature>